<dbReference type="Gene3D" id="3.30.1700.10">
    <property type="entry name" value="lpxc deacetylase, domain 2"/>
    <property type="match status" value="1"/>
</dbReference>
<organism evidence="13 14">
    <name type="scientific">Coccomyxa subellipsoidea</name>
    <dbReference type="NCBI Taxonomy" id="248742"/>
    <lineage>
        <taxon>Eukaryota</taxon>
        <taxon>Viridiplantae</taxon>
        <taxon>Chlorophyta</taxon>
        <taxon>core chlorophytes</taxon>
        <taxon>Trebouxiophyceae</taxon>
        <taxon>Trebouxiophyceae incertae sedis</taxon>
        <taxon>Coccomyxaceae</taxon>
        <taxon>Coccomyxa</taxon>
    </lineage>
</organism>
<dbReference type="PANTHER" id="PTHR33694">
    <property type="entry name" value="UDP-3-O-ACYL-N-ACETYLGLUCOSAMINE DEACETYLASE 1, MITOCHONDRIAL-RELATED"/>
    <property type="match status" value="1"/>
</dbReference>
<dbReference type="EMBL" id="JALJOT010000013">
    <property type="protein sequence ID" value="KAK9904226.1"/>
    <property type="molecule type" value="Genomic_DNA"/>
</dbReference>
<keyword evidence="9" id="KW-0862">Zinc</keyword>
<keyword evidence="7" id="KW-0479">Metal-binding</keyword>
<dbReference type="InterPro" id="IPR011334">
    <property type="entry name" value="UDP-acyl_GlcNac_deAcase_C"/>
</dbReference>
<evidence type="ECO:0000256" key="3">
    <source>
        <dbReference type="ARBA" id="ARBA00006170"/>
    </source>
</evidence>
<reference evidence="13 14" key="1">
    <citation type="journal article" date="2024" name="Nat. Commun.">
        <title>Phylogenomics reveals the evolutionary origins of lichenization in chlorophyte algae.</title>
        <authorList>
            <person name="Puginier C."/>
            <person name="Libourel C."/>
            <person name="Otte J."/>
            <person name="Skaloud P."/>
            <person name="Haon M."/>
            <person name="Grisel S."/>
            <person name="Petersen M."/>
            <person name="Berrin J.G."/>
            <person name="Delaux P.M."/>
            <person name="Dal Grande F."/>
            <person name="Keller J."/>
        </authorList>
    </citation>
    <scope>NUCLEOTIDE SEQUENCE [LARGE SCALE GENOMIC DNA]</scope>
    <source>
        <strain evidence="13 14">SAG 216-7</strain>
    </source>
</reference>
<dbReference type="SUPFAM" id="SSF54211">
    <property type="entry name" value="Ribosomal protein S5 domain 2-like"/>
    <property type="match status" value="3"/>
</dbReference>
<evidence type="ECO:0000256" key="7">
    <source>
        <dbReference type="ARBA" id="ARBA00022723"/>
    </source>
</evidence>
<evidence type="ECO:0000256" key="10">
    <source>
        <dbReference type="ARBA" id="ARBA00023098"/>
    </source>
</evidence>
<dbReference type="Gene3D" id="3.30.230.20">
    <property type="entry name" value="lpxc deacetylase, domain 1"/>
    <property type="match status" value="2"/>
</dbReference>
<evidence type="ECO:0000256" key="2">
    <source>
        <dbReference type="ARBA" id="ARBA00005002"/>
    </source>
</evidence>
<comment type="cofactor">
    <cofactor evidence="1">
        <name>Zn(2+)</name>
        <dbReference type="ChEBI" id="CHEBI:29105"/>
    </cofactor>
</comment>
<comment type="function">
    <text evidence="12">Involved in the biosynthesis of lipid A, a phosphorylated glycolipid that in bacteria anchors the lipopolysaccharide to the outer membrane of the cell. Lipid A-like molecules in plants may serve as structural components of the outer membranes of mitochondria and/or chloroplasts, or may be involved in signal transduction or plant defense responses.</text>
</comment>
<evidence type="ECO:0000313" key="14">
    <source>
        <dbReference type="Proteomes" id="UP001491310"/>
    </source>
</evidence>
<comment type="similarity">
    <text evidence="3">Belongs to the LpxC family.</text>
</comment>
<dbReference type="InterPro" id="IPR015870">
    <property type="entry name" value="UDP-acyl_N-AcGlcN_deAcase_N"/>
</dbReference>
<dbReference type="Pfam" id="PF03331">
    <property type="entry name" value="LpxC"/>
    <property type="match status" value="3"/>
</dbReference>
<dbReference type="InterPro" id="IPR004463">
    <property type="entry name" value="UDP-acyl_GlcNac_deAcase"/>
</dbReference>
<evidence type="ECO:0000256" key="5">
    <source>
        <dbReference type="ARBA" id="ARBA00022516"/>
    </source>
</evidence>
<dbReference type="EC" id="3.5.1.108" evidence="4"/>
<evidence type="ECO:0000256" key="11">
    <source>
        <dbReference type="ARBA" id="ARBA00024535"/>
    </source>
</evidence>
<evidence type="ECO:0000256" key="1">
    <source>
        <dbReference type="ARBA" id="ARBA00001947"/>
    </source>
</evidence>
<keyword evidence="6" id="KW-0441">Lipid A biosynthesis</keyword>
<comment type="catalytic activity">
    <reaction evidence="11">
        <text>a UDP-3-O-[(3R)-3-hydroxyacyl]-N-acetyl-alpha-D-glucosamine + H2O = a UDP-3-O-[(3R)-3-hydroxyacyl]-alpha-D-glucosamine + acetate</text>
        <dbReference type="Rhea" id="RHEA:67816"/>
        <dbReference type="ChEBI" id="CHEBI:15377"/>
        <dbReference type="ChEBI" id="CHEBI:30089"/>
        <dbReference type="ChEBI" id="CHEBI:137740"/>
        <dbReference type="ChEBI" id="CHEBI:173225"/>
        <dbReference type="EC" id="3.5.1.108"/>
    </reaction>
</comment>
<evidence type="ECO:0000256" key="4">
    <source>
        <dbReference type="ARBA" id="ARBA00012745"/>
    </source>
</evidence>
<proteinExistence type="inferred from homology"/>
<evidence type="ECO:0000256" key="6">
    <source>
        <dbReference type="ARBA" id="ARBA00022556"/>
    </source>
</evidence>
<comment type="pathway">
    <text evidence="2">Glycolipid biosynthesis; lipid IV(A) biosynthesis; lipid IV(A) from (3R)-3-hydroxytetradecanoyl-[acyl-carrier-protein] and UDP-N-acetyl-alpha-D-glucosamine: step 2/6.</text>
</comment>
<dbReference type="Proteomes" id="UP001491310">
    <property type="component" value="Unassembled WGS sequence"/>
</dbReference>
<name>A0ABR2YFK5_9CHLO</name>
<keyword evidence="8" id="KW-0378">Hydrolase</keyword>
<gene>
    <name evidence="13" type="ORF">WJX75_007256</name>
</gene>
<protein>
    <recommendedName>
        <fullName evidence="4">UDP-3-O-acyl-N-acetylglucosamine deacetylase</fullName>
        <ecNumber evidence="4">3.5.1.108</ecNumber>
    </recommendedName>
</protein>
<sequence>MPVVREYQQTVKRSFTLGGIGLHSGEYAAVRVRPAFAGEGRYFVRVPLGTLQRGGSPEVEEEIAKHEQLAQMSAEDEDTTTRRFMEYLGAQDNGYEGSYEEWHWEVYGAEAYIAAIRRLETPKMEPEQPVRRVANEPILQASLENVVEGQHMLTSLSDDETFHVHSVESLLSALECCGVDNARIEIEGGEEVPVADGSAMGWAINIVVAGLQPAHAANDSKGRTEKRRALKPTQVVTVQDGDATSTTAGSSPPARTFYTSLEEVYNLRSRGLIKGGTIGAALIAYGNDWYEEGIVRFYDDEPARHKIVDLTGDLALLSADGSQGLPIGHIVAHNADHALHVKFAKALWDACSEDDYVDVQPPADEPSS</sequence>
<evidence type="ECO:0000256" key="8">
    <source>
        <dbReference type="ARBA" id="ARBA00022801"/>
    </source>
</evidence>
<evidence type="ECO:0000256" key="12">
    <source>
        <dbReference type="ARBA" id="ARBA00024987"/>
    </source>
</evidence>
<dbReference type="PANTHER" id="PTHR33694:SF1">
    <property type="entry name" value="UDP-3-O-ACYL-N-ACETYLGLUCOSAMINE DEACETYLASE 1, MITOCHONDRIAL-RELATED"/>
    <property type="match status" value="1"/>
</dbReference>
<keyword evidence="5" id="KW-0444">Lipid biosynthesis</keyword>
<evidence type="ECO:0000313" key="13">
    <source>
        <dbReference type="EMBL" id="KAK9904226.1"/>
    </source>
</evidence>
<evidence type="ECO:0000256" key="9">
    <source>
        <dbReference type="ARBA" id="ARBA00022833"/>
    </source>
</evidence>
<accession>A0ABR2YFK5</accession>
<dbReference type="InterPro" id="IPR020568">
    <property type="entry name" value="Ribosomal_Su5_D2-typ_SF"/>
</dbReference>
<comment type="caution">
    <text evidence="13">The sequence shown here is derived from an EMBL/GenBank/DDBJ whole genome shotgun (WGS) entry which is preliminary data.</text>
</comment>
<keyword evidence="14" id="KW-1185">Reference proteome</keyword>
<keyword evidence="10" id="KW-0443">Lipid metabolism</keyword>